<organism evidence="2 3">
    <name type="scientific">Tahibacter aquaticus</name>
    <dbReference type="NCBI Taxonomy" id="520092"/>
    <lineage>
        <taxon>Bacteria</taxon>
        <taxon>Pseudomonadati</taxon>
        <taxon>Pseudomonadota</taxon>
        <taxon>Gammaproteobacteria</taxon>
        <taxon>Lysobacterales</taxon>
        <taxon>Rhodanobacteraceae</taxon>
        <taxon>Tahibacter</taxon>
    </lineage>
</organism>
<comment type="caution">
    <text evidence="2">The sequence shown here is derived from an EMBL/GenBank/DDBJ whole genome shotgun (WGS) entry which is preliminary data.</text>
</comment>
<gene>
    <name evidence="2" type="ORF">DFR29_11834</name>
</gene>
<dbReference type="RefSeq" id="WP_166654293.1">
    <property type="nucleotide sequence ID" value="NZ_SNZH01000018.1"/>
</dbReference>
<dbReference type="Gene3D" id="1.25.40.10">
    <property type="entry name" value="Tetratricopeptide repeat domain"/>
    <property type="match status" value="1"/>
</dbReference>
<evidence type="ECO:0008006" key="4">
    <source>
        <dbReference type="Google" id="ProtNLM"/>
    </source>
</evidence>
<dbReference type="InterPro" id="IPR011990">
    <property type="entry name" value="TPR-like_helical_dom_sf"/>
</dbReference>
<dbReference type="EMBL" id="SNZH01000018">
    <property type="protein sequence ID" value="TDR38891.1"/>
    <property type="molecule type" value="Genomic_DNA"/>
</dbReference>
<dbReference type="Proteomes" id="UP000295293">
    <property type="component" value="Unassembled WGS sequence"/>
</dbReference>
<sequence length="287" mass="31143">MRRLILICLVLAVLATSTYFLVSSRKDNIRGVEQGTLSSMAPPSASAQGGRLGASPHHLPNTPAIVDEKLPPNAYRPPVFQAIPEGLNGRQLREIHDSLVKAAESGDAAVAYKLAALMNECTTGLRQAEEIKQKNVTTILPADPVANIWLKEKFSVISVQCPQLTKGELDAAGHWMLLAAKGGDRQALLSLTAFPPETQDPDYEAKKIAWQETLTTGLDALAQARDTEAAIELARYFFKQRGLANLKVAYKYFDIASKGNGSASKIEFAVKMRDQTAAEIAREERGG</sequence>
<reference evidence="2 3" key="1">
    <citation type="submission" date="2019-03" db="EMBL/GenBank/DDBJ databases">
        <title>Genomic Encyclopedia of Type Strains, Phase IV (KMG-IV): sequencing the most valuable type-strain genomes for metagenomic binning, comparative biology and taxonomic classification.</title>
        <authorList>
            <person name="Goeker M."/>
        </authorList>
    </citation>
    <scope>NUCLEOTIDE SEQUENCE [LARGE SCALE GENOMIC DNA]</scope>
    <source>
        <strain evidence="2 3">DSM 21667</strain>
    </source>
</reference>
<dbReference type="AlphaFoldDB" id="A0A4R6YN44"/>
<evidence type="ECO:0000313" key="2">
    <source>
        <dbReference type="EMBL" id="TDR38891.1"/>
    </source>
</evidence>
<accession>A0A4R6YN44</accession>
<protein>
    <recommendedName>
        <fullName evidence="4">Sel1 repeat family protein</fullName>
    </recommendedName>
</protein>
<name>A0A4R6YN44_9GAMM</name>
<feature type="region of interest" description="Disordered" evidence="1">
    <location>
        <begin position="35"/>
        <end position="57"/>
    </location>
</feature>
<feature type="compositionally biased region" description="Polar residues" evidence="1">
    <location>
        <begin position="35"/>
        <end position="47"/>
    </location>
</feature>
<keyword evidence="3" id="KW-1185">Reference proteome</keyword>
<proteinExistence type="predicted"/>
<evidence type="ECO:0000313" key="3">
    <source>
        <dbReference type="Proteomes" id="UP000295293"/>
    </source>
</evidence>
<evidence type="ECO:0000256" key="1">
    <source>
        <dbReference type="SAM" id="MobiDB-lite"/>
    </source>
</evidence>